<proteinExistence type="predicted"/>
<dbReference type="Proteomes" id="UP001338309">
    <property type="component" value="Unassembled WGS sequence"/>
</dbReference>
<comment type="caution">
    <text evidence="1">The sequence shown here is derived from an EMBL/GenBank/DDBJ whole genome shotgun (WGS) entry which is preliminary data.</text>
</comment>
<dbReference type="Gene3D" id="3.40.630.30">
    <property type="match status" value="1"/>
</dbReference>
<dbReference type="InterPro" id="IPR016181">
    <property type="entry name" value="Acyl_CoA_acyltransferase"/>
</dbReference>
<name>A0ABQ6PSA3_9BACT</name>
<evidence type="ECO:0008006" key="3">
    <source>
        <dbReference type="Google" id="ProtNLM"/>
    </source>
</evidence>
<organism evidence="1 2">
    <name type="scientific">Algoriphagus confluentis</name>
    <dbReference type="NCBI Taxonomy" id="1697556"/>
    <lineage>
        <taxon>Bacteria</taxon>
        <taxon>Pseudomonadati</taxon>
        <taxon>Bacteroidota</taxon>
        <taxon>Cytophagia</taxon>
        <taxon>Cytophagales</taxon>
        <taxon>Cyclobacteriaceae</taxon>
        <taxon>Algoriphagus</taxon>
    </lineage>
</organism>
<accession>A0ABQ6PSA3</accession>
<evidence type="ECO:0000313" key="1">
    <source>
        <dbReference type="EMBL" id="GMQ30526.1"/>
    </source>
</evidence>
<evidence type="ECO:0000313" key="2">
    <source>
        <dbReference type="Proteomes" id="UP001338309"/>
    </source>
</evidence>
<protein>
    <recommendedName>
        <fullName evidence="3">GNAT family N-acetyltransferase</fullName>
    </recommendedName>
</protein>
<keyword evidence="2" id="KW-1185">Reference proteome</keyword>
<dbReference type="SUPFAM" id="SSF55729">
    <property type="entry name" value="Acyl-CoA N-acyltransferases (Nat)"/>
    <property type="match status" value="1"/>
</dbReference>
<dbReference type="RefSeq" id="WP_338225235.1">
    <property type="nucleotide sequence ID" value="NZ_BTPD01000010.1"/>
</dbReference>
<sequence>MEAYKNEVSNPYLLRVASAAEGTFSYFLRKFPMPGYPELLDFQWVKKERIKAGVTFALSQDGRAVSLPHAPFGGIWMEEKLSSASLEAFLNAVVENLRLRKVRKILLVQPPKPYGEEIDLIQYLLFKTGFSVEKVVSHHFLCGKKKIKKFAQDQQMKWSSKFKESGLKAMIGPIQNFGFLEEIRNWNAQKGYSVTFEEGRLIQQVSEFPERYFLVSILKNKQSIAHALGVLLTEDCLYYFLSAINPKSEVKNLGDLLLAKFFFLASELKVNEVDLGSSDLNEGPNHNLIHFKSRFSNDISIKITWSRTI</sequence>
<gene>
    <name evidence="1" type="ORF">Aconfl_31690</name>
</gene>
<reference evidence="1 2" key="1">
    <citation type="submission" date="2023-08" db="EMBL/GenBank/DDBJ databases">
        <title>Draft genome sequence of Algoriphagus confluentis.</title>
        <authorList>
            <person name="Takatani N."/>
            <person name="Hosokawa M."/>
            <person name="Sawabe T."/>
        </authorList>
    </citation>
    <scope>NUCLEOTIDE SEQUENCE [LARGE SCALE GENOMIC DNA]</scope>
    <source>
        <strain evidence="1 2">NBRC 111222</strain>
    </source>
</reference>
<dbReference type="EMBL" id="BTPD01000010">
    <property type="protein sequence ID" value="GMQ30526.1"/>
    <property type="molecule type" value="Genomic_DNA"/>
</dbReference>